<feature type="region of interest" description="Disordered" evidence="2">
    <location>
        <begin position="144"/>
        <end position="185"/>
    </location>
</feature>
<evidence type="ECO:0000259" key="3">
    <source>
        <dbReference type="Pfam" id="PF02839"/>
    </source>
</evidence>
<reference evidence="4" key="1">
    <citation type="journal article" date="2021" name="Proc. Natl. Acad. Sci. U.S.A.">
        <title>A Catalog of Tens of Thousands of Viruses from Human Metagenomes Reveals Hidden Associations with Chronic Diseases.</title>
        <authorList>
            <person name="Tisza M.J."/>
            <person name="Buck C.B."/>
        </authorList>
    </citation>
    <scope>NUCLEOTIDE SEQUENCE</scope>
    <source>
        <strain evidence="4">CtKcB20</strain>
    </source>
</reference>
<name>A0A8S5LKR0_9CAUD</name>
<dbReference type="InterPro" id="IPR003610">
    <property type="entry name" value="CBM5/12"/>
</dbReference>
<feature type="compositionally biased region" description="Gly residues" evidence="2">
    <location>
        <begin position="151"/>
        <end position="161"/>
    </location>
</feature>
<dbReference type="CDD" id="cd12214">
    <property type="entry name" value="ChiA1_BD"/>
    <property type="match status" value="1"/>
</dbReference>
<dbReference type="GO" id="GO:0005576">
    <property type="term" value="C:extracellular region"/>
    <property type="evidence" value="ECO:0007669"/>
    <property type="project" value="InterPro"/>
</dbReference>
<accession>A0A8S5LKR0</accession>
<dbReference type="SUPFAM" id="SSF51055">
    <property type="entry name" value="Carbohydrate binding domain"/>
    <property type="match status" value="1"/>
</dbReference>
<dbReference type="Gene3D" id="2.10.10.20">
    <property type="entry name" value="Carbohydrate-binding module superfamily 5/12"/>
    <property type="match status" value="3"/>
</dbReference>
<dbReference type="GO" id="GO:0030246">
    <property type="term" value="F:carbohydrate binding"/>
    <property type="evidence" value="ECO:0007669"/>
    <property type="project" value="InterPro"/>
</dbReference>
<dbReference type="GO" id="GO:0004553">
    <property type="term" value="F:hydrolase activity, hydrolyzing O-glycosyl compounds"/>
    <property type="evidence" value="ECO:0007669"/>
    <property type="project" value="InterPro"/>
</dbReference>
<organism evidence="4">
    <name type="scientific">Siphoviridae sp. ctKcB20</name>
    <dbReference type="NCBI Taxonomy" id="2827568"/>
    <lineage>
        <taxon>Viruses</taxon>
        <taxon>Duplodnaviria</taxon>
        <taxon>Heunggongvirae</taxon>
        <taxon>Uroviricota</taxon>
        <taxon>Caudoviricetes</taxon>
    </lineage>
</organism>
<sequence>MIDAKQLKAMAELRRALQIFAATLHDNEETAIEIAGLYPVWEANKQYKANDIVQYGTNSVGDPQLYLVLQAHKSQSDWLPDATASLYKKMGISESGYPIWTQPLCAVDAYNLGDIVSYNGKLYKSIINANVWALDVYPAGWEEYTESTSGGDSGETGGGGTTEPTEPETPPTETIPDFVQPTGAHDAYKKGDKVKFEGKIYESLIDANAYSPSAYPAGWKEITE</sequence>
<dbReference type="GO" id="GO:0005975">
    <property type="term" value="P:carbohydrate metabolic process"/>
    <property type="evidence" value="ECO:0007669"/>
    <property type="project" value="InterPro"/>
</dbReference>
<dbReference type="Pfam" id="PF02839">
    <property type="entry name" value="CBM_5_12"/>
    <property type="match status" value="1"/>
</dbReference>
<evidence type="ECO:0000256" key="2">
    <source>
        <dbReference type="SAM" id="MobiDB-lite"/>
    </source>
</evidence>
<evidence type="ECO:0000256" key="1">
    <source>
        <dbReference type="ARBA" id="ARBA00022801"/>
    </source>
</evidence>
<proteinExistence type="predicted"/>
<feature type="domain" description="Chitin-binding type-3" evidence="3">
    <location>
        <begin position="41"/>
        <end position="87"/>
    </location>
</feature>
<dbReference type="InterPro" id="IPR036573">
    <property type="entry name" value="CBM_sf_5/12"/>
</dbReference>
<dbReference type="EMBL" id="BK015870">
    <property type="protein sequence ID" value="DAD70668.1"/>
    <property type="molecule type" value="Genomic_DNA"/>
</dbReference>
<evidence type="ECO:0000313" key="4">
    <source>
        <dbReference type="EMBL" id="DAD70668.1"/>
    </source>
</evidence>
<keyword evidence="1" id="KW-0378">Hydrolase</keyword>
<protein>
    <submittedName>
        <fullName evidence="4">ChiA1-BD-binding domain protein</fullName>
    </submittedName>
</protein>